<organism evidence="2 3">
    <name type="scientific">Dellaglioa algida DSM 15638</name>
    <dbReference type="NCBI Taxonomy" id="1423719"/>
    <lineage>
        <taxon>Bacteria</taxon>
        <taxon>Bacillati</taxon>
        <taxon>Bacillota</taxon>
        <taxon>Bacilli</taxon>
        <taxon>Lactobacillales</taxon>
        <taxon>Lactobacillaceae</taxon>
        <taxon>Dellaglioa</taxon>
    </lineage>
</organism>
<sequence>MKKTAYLLGILIISASLLTACGNNSKTISNKNETSTHYVSGVTKKVGDTQKATDDAGQAKLLAIKNINLTKNIKGTTFKFKDAKILEIKTNNKSQRDTDEKNFGVTLPDTYYEFALYYDLTNNNKTALQINTPELILPNKVQVQPNQGSMDSLVGETIQAGAKKEGMVGAIVEKTDVSKISKFKYVTSNMSSDDDSININATTFELNK</sequence>
<keyword evidence="3" id="KW-1185">Reference proteome</keyword>
<reference evidence="2 3" key="1">
    <citation type="journal article" date="2015" name="Genome Announc.">
        <title>Expanding the biotechnology potential of lactobacilli through comparative genomics of 213 strains and associated genera.</title>
        <authorList>
            <person name="Sun Z."/>
            <person name="Harris H.M."/>
            <person name="McCann A."/>
            <person name="Guo C."/>
            <person name="Argimon S."/>
            <person name="Zhang W."/>
            <person name="Yang X."/>
            <person name="Jeffery I.B."/>
            <person name="Cooney J.C."/>
            <person name="Kagawa T.F."/>
            <person name="Liu W."/>
            <person name="Song Y."/>
            <person name="Salvetti E."/>
            <person name="Wrobel A."/>
            <person name="Rasinkangas P."/>
            <person name="Parkhill J."/>
            <person name="Rea M.C."/>
            <person name="O'Sullivan O."/>
            <person name="Ritari J."/>
            <person name="Douillard F.P."/>
            <person name="Paul Ross R."/>
            <person name="Yang R."/>
            <person name="Briner A.E."/>
            <person name="Felis G.E."/>
            <person name="de Vos W.M."/>
            <person name="Barrangou R."/>
            <person name="Klaenhammer T.R."/>
            <person name="Caufield P.W."/>
            <person name="Cui Y."/>
            <person name="Zhang H."/>
            <person name="O'Toole P.W."/>
        </authorList>
    </citation>
    <scope>NUCLEOTIDE SEQUENCE [LARGE SCALE GENOMIC DNA]</scope>
    <source>
        <strain evidence="2 3">DSM 15638</strain>
    </source>
</reference>
<name>A0A0R1HI29_9LACO</name>
<feature type="chain" id="PRO_5039089126" description="Lipoprotein" evidence="1">
    <location>
        <begin position="21"/>
        <end position="208"/>
    </location>
</feature>
<dbReference type="OrthoDB" id="2330111at2"/>
<dbReference type="Proteomes" id="UP000051450">
    <property type="component" value="Unassembled WGS sequence"/>
</dbReference>
<dbReference type="EMBL" id="AZDI01000015">
    <property type="protein sequence ID" value="KRK45113.1"/>
    <property type="molecule type" value="Genomic_DNA"/>
</dbReference>
<dbReference type="RefSeq" id="WP_057974774.1">
    <property type="nucleotide sequence ID" value="NZ_AZDI01000015.1"/>
</dbReference>
<gene>
    <name evidence="2" type="ORF">FC66_GL000516</name>
</gene>
<keyword evidence="1" id="KW-0732">Signal</keyword>
<proteinExistence type="predicted"/>
<evidence type="ECO:0008006" key="4">
    <source>
        <dbReference type="Google" id="ProtNLM"/>
    </source>
</evidence>
<feature type="signal peptide" evidence="1">
    <location>
        <begin position="1"/>
        <end position="20"/>
    </location>
</feature>
<evidence type="ECO:0000256" key="1">
    <source>
        <dbReference type="SAM" id="SignalP"/>
    </source>
</evidence>
<dbReference type="PROSITE" id="PS51257">
    <property type="entry name" value="PROKAR_LIPOPROTEIN"/>
    <property type="match status" value="1"/>
</dbReference>
<dbReference type="PATRIC" id="fig|1423719.4.peg.522"/>
<protein>
    <recommendedName>
        <fullName evidence="4">Lipoprotein</fullName>
    </recommendedName>
</protein>
<comment type="caution">
    <text evidence="2">The sequence shown here is derived from an EMBL/GenBank/DDBJ whole genome shotgun (WGS) entry which is preliminary data.</text>
</comment>
<accession>A0A0R1HI29</accession>
<dbReference type="AlphaFoldDB" id="A0A0R1HI29"/>
<evidence type="ECO:0000313" key="2">
    <source>
        <dbReference type="EMBL" id="KRK45113.1"/>
    </source>
</evidence>
<evidence type="ECO:0000313" key="3">
    <source>
        <dbReference type="Proteomes" id="UP000051450"/>
    </source>
</evidence>